<gene>
    <name evidence="2" type="ORF">B9Z19DRAFT_415225</name>
</gene>
<dbReference type="OrthoDB" id="10595617at2759"/>
<keyword evidence="1" id="KW-0472">Membrane</keyword>
<accession>A0A2T7A3W5</accession>
<protein>
    <submittedName>
        <fullName evidence="2">Uncharacterized protein</fullName>
    </submittedName>
</protein>
<evidence type="ECO:0000256" key="1">
    <source>
        <dbReference type="SAM" id="Phobius"/>
    </source>
</evidence>
<evidence type="ECO:0000313" key="2">
    <source>
        <dbReference type="EMBL" id="PUU82419.1"/>
    </source>
</evidence>
<organism evidence="2 3">
    <name type="scientific">Tuber borchii</name>
    <name type="common">White truffle</name>
    <dbReference type="NCBI Taxonomy" id="42251"/>
    <lineage>
        <taxon>Eukaryota</taxon>
        <taxon>Fungi</taxon>
        <taxon>Dikarya</taxon>
        <taxon>Ascomycota</taxon>
        <taxon>Pezizomycotina</taxon>
        <taxon>Pezizomycetes</taxon>
        <taxon>Pezizales</taxon>
        <taxon>Tuberaceae</taxon>
        <taxon>Tuber</taxon>
    </lineage>
</organism>
<comment type="caution">
    <text evidence="2">The sequence shown here is derived from an EMBL/GenBank/DDBJ whole genome shotgun (WGS) entry which is preliminary data.</text>
</comment>
<reference evidence="2 3" key="1">
    <citation type="submission" date="2017-04" db="EMBL/GenBank/DDBJ databases">
        <title>Draft genome sequence of Tuber borchii Vittad., a whitish edible truffle.</title>
        <authorList>
            <consortium name="DOE Joint Genome Institute"/>
            <person name="Murat C."/>
            <person name="Kuo A."/>
            <person name="Barry K.W."/>
            <person name="Clum A."/>
            <person name="Dockter R.B."/>
            <person name="Fauchery L."/>
            <person name="Iotti M."/>
            <person name="Kohler A."/>
            <person name="Labutti K."/>
            <person name="Lindquist E.A."/>
            <person name="Lipzen A."/>
            <person name="Ohm R.A."/>
            <person name="Wang M."/>
            <person name="Grigoriev I.V."/>
            <person name="Zambonelli A."/>
            <person name="Martin F.M."/>
        </authorList>
    </citation>
    <scope>NUCLEOTIDE SEQUENCE [LARGE SCALE GENOMIC DNA]</scope>
    <source>
        <strain evidence="2 3">Tbo3840</strain>
    </source>
</reference>
<feature type="transmembrane region" description="Helical" evidence="1">
    <location>
        <begin position="83"/>
        <end position="109"/>
    </location>
</feature>
<dbReference type="Proteomes" id="UP000244722">
    <property type="component" value="Unassembled WGS sequence"/>
</dbReference>
<keyword evidence="1" id="KW-1133">Transmembrane helix</keyword>
<keyword evidence="3" id="KW-1185">Reference proteome</keyword>
<dbReference type="AlphaFoldDB" id="A0A2T7A3W5"/>
<evidence type="ECO:0000313" key="3">
    <source>
        <dbReference type="Proteomes" id="UP000244722"/>
    </source>
</evidence>
<name>A0A2T7A3W5_TUBBO</name>
<sequence length="145" mass="16346">MVESWVFFYIEDGWNYLMESGYGNSFSSLMVFVLRGFFSSFPSSILFPLSSGFFRGELFQGHATHHFSSLSSLSLANDTGAPWYSHCACLSEIFILRFLAFAVTLWIPYGRVGYEKFRKNGITTSIIHSRCASVTGPNQGFDDKV</sequence>
<proteinExistence type="predicted"/>
<dbReference type="EMBL" id="NESQ01000028">
    <property type="protein sequence ID" value="PUU82419.1"/>
    <property type="molecule type" value="Genomic_DNA"/>
</dbReference>
<keyword evidence="1" id="KW-0812">Transmembrane</keyword>